<feature type="region of interest" description="Disordered" evidence="1">
    <location>
        <begin position="71"/>
        <end position="90"/>
    </location>
</feature>
<proteinExistence type="predicted"/>
<dbReference type="AlphaFoldDB" id="A0A9D4STU3"/>
<evidence type="ECO:0000256" key="1">
    <source>
        <dbReference type="SAM" id="MobiDB-lite"/>
    </source>
</evidence>
<feature type="compositionally biased region" description="Acidic residues" evidence="1">
    <location>
        <begin position="76"/>
        <end position="90"/>
    </location>
</feature>
<keyword evidence="3" id="KW-1185">Reference proteome</keyword>
<reference evidence="2" key="1">
    <citation type="journal article" date="2020" name="Cell">
        <title>Large-Scale Comparative Analyses of Tick Genomes Elucidate Their Genetic Diversity and Vector Capacities.</title>
        <authorList>
            <consortium name="Tick Genome and Microbiome Consortium (TIGMIC)"/>
            <person name="Jia N."/>
            <person name="Wang J."/>
            <person name="Shi W."/>
            <person name="Du L."/>
            <person name="Sun Y."/>
            <person name="Zhan W."/>
            <person name="Jiang J.F."/>
            <person name="Wang Q."/>
            <person name="Zhang B."/>
            <person name="Ji P."/>
            <person name="Bell-Sakyi L."/>
            <person name="Cui X.M."/>
            <person name="Yuan T.T."/>
            <person name="Jiang B.G."/>
            <person name="Yang W.F."/>
            <person name="Lam T.T."/>
            <person name="Chang Q.C."/>
            <person name="Ding S.J."/>
            <person name="Wang X.J."/>
            <person name="Zhu J.G."/>
            <person name="Ruan X.D."/>
            <person name="Zhao L."/>
            <person name="Wei J.T."/>
            <person name="Ye R.Z."/>
            <person name="Que T.C."/>
            <person name="Du C.H."/>
            <person name="Zhou Y.H."/>
            <person name="Cheng J.X."/>
            <person name="Dai P.F."/>
            <person name="Guo W.B."/>
            <person name="Han X.H."/>
            <person name="Huang E.J."/>
            <person name="Li L.F."/>
            <person name="Wei W."/>
            <person name="Gao Y.C."/>
            <person name="Liu J.Z."/>
            <person name="Shao H.Z."/>
            <person name="Wang X."/>
            <person name="Wang C.C."/>
            <person name="Yang T.C."/>
            <person name="Huo Q.B."/>
            <person name="Li W."/>
            <person name="Chen H.Y."/>
            <person name="Chen S.E."/>
            <person name="Zhou L.G."/>
            <person name="Ni X.B."/>
            <person name="Tian J.H."/>
            <person name="Sheng Y."/>
            <person name="Liu T."/>
            <person name="Pan Y.S."/>
            <person name="Xia L.Y."/>
            <person name="Li J."/>
            <person name="Zhao F."/>
            <person name="Cao W.C."/>
        </authorList>
    </citation>
    <scope>NUCLEOTIDE SEQUENCE</scope>
    <source>
        <strain evidence="2">Rsan-2018</strain>
    </source>
</reference>
<dbReference type="Proteomes" id="UP000821837">
    <property type="component" value="Chromosome 5"/>
</dbReference>
<name>A0A9D4STU3_RHISA</name>
<comment type="caution">
    <text evidence="2">The sequence shown here is derived from an EMBL/GenBank/DDBJ whole genome shotgun (WGS) entry which is preliminary data.</text>
</comment>
<organism evidence="2 3">
    <name type="scientific">Rhipicephalus sanguineus</name>
    <name type="common">Brown dog tick</name>
    <name type="synonym">Ixodes sanguineus</name>
    <dbReference type="NCBI Taxonomy" id="34632"/>
    <lineage>
        <taxon>Eukaryota</taxon>
        <taxon>Metazoa</taxon>
        <taxon>Ecdysozoa</taxon>
        <taxon>Arthropoda</taxon>
        <taxon>Chelicerata</taxon>
        <taxon>Arachnida</taxon>
        <taxon>Acari</taxon>
        <taxon>Parasitiformes</taxon>
        <taxon>Ixodida</taxon>
        <taxon>Ixodoidea</taxon>
        <taxon>Ixodidae</taxon>
        <taxon>Rhipicephalinae</taxon>
        <taxon>Rhipicephalus</taxon>
        <taxon>Rhipicephalus</taxon>
    </lineage>
</organism>
<evidence type="ECO:0000313" key="3">
    <source>
        <dbReference type="Proteomes" id="UP000821837"/>
    </source>
</evidence>
<evidence type="ECO:0000313" key="2">
    <source>
        <dbReference type="EMBL" id="KAH7950949.1"/>
    </source>
</evidence>
<sequence>MPGSVLLDCVKAASGSASLQHEQEEASPSCWEELRRRDEVAADHNFDDFVIADVDTDTTEILDGEELVQLVSGAQEESEDANDPDTVEAP</sequence>
<protein>
    <submittedName>
        <fullName evidence="2">Uncharacterized protein</fullName>
    </submittedName>
</protein>
<reference evidence="2" key="2">
    <citation type="submission" date="2021-09" db="EMBL/GenBank/DDBJ databases">
        <authorList>
            <person name="Jia N."/>
            <person name="Wang J."/>
            <person name="Shi W."/>
            <person name="Du L."/>
            <person name="Sun Y."/>
            <person name="Zhan W."/>
            <person name="Jiang J."/>
            <person name="Wang Q."/>
            <person name="Zhang B."/>
            <person name="Ji P."/>
            <person name="Sakyi L.B."/>
            <person name="Cui X."/>
            <person name="Yuan T."/>
            <person name="Jiang B."/>
            <person name="Yang W."/>
            <person name="Lam T.T.-Y."/>
            <person name="Chang Q."/>
            <person name="Ding S."/>
            <person name="Wang X."/>
            <person name="Zhu J."/>
            <person name="Ruan X."/>
            <person name="Zhao L."/>
            <person name="Wei J."/>
            <person name="Que T."/>
            <person name="Du C."/>
            <person name="Cheng J."/>
            <person name="Dai P."/>
            <person name="Han X."/>
            <person name="Huang E."/>
            <person name="Gao Y."/>
            <person name="Liu J."/>
            <person name="Shao H."/>
            <person name="Ye R."/>
            <person name="Li L."/>
            <person name="Wei W."/>
            <person name="Wang X."/>
            <person name="Wang C."/>
            <person name="Huo Q."/>
            <person name="Li W."/>
            <person name="Guo W."/>
            <person name="Chen H."/>
            <person name="Chen S."/>
            <person name="Zhou L."/>
            <person name="Zhou L."/>
            <person name="Ni X."/>
            <person name="Tian J."/>
            <person name="Zhou Y."/>
            <person name="Sheng Y."/>
            <person name="Liu T."/>
            <person name="Pan Y."/>
            <person name="Xia L."/>
            <person name="Li J."/>
            <person name="Zhao F."/>
            <person name="Cao W."/>
        </authorList>
    </citation>
    <scope>NUCLEOTIDE SEQUENCE</scope>
    <source>
        <strain evidence="2">Rsan-2018</strain>
        <tissue evidence="2">Larvae</tissue>
    </source>
</reference>
<dbReference type="EMBL" id="JABSTV010001251">
    <property type="protein sequence ID" value="KAH7950949.1"/>
    <property type="molecule type" value="Genomic_DNA"/>
</dbReference>
<accession>A0A9D4STU3</accession>
<gene>
    <name evidence="2" type="ORF">HPB52_003262</name>
</gene>